<dbReference type="Proteomes" id="UP000008281">
    <property type="component" value="Unassembled WGS sequence"/>
</dbReference>
<proteinExistence type="predicted"/>
<keyword evidence="2" id="KW-1185">Reference proteome</keyword>
<evidence type="ECO:0000313" key="1">
    <source>
        <dbReference type="EMBL" id="EFO84418.1"/>
    </source>
</evidence>
<dbReference type="AlphaFoldDB" id="E3N301"/>
<reference evidence="1" key="1">
    <citation type="submission" date="2007-07" db="EMBL/GenBank/DDBJ databases">
        <title>PCAP assembly of the Caenorhabditis remanei genome.</title>
        <authorList>
            <consortium name="The Caenorhabditis remanei Sequencing Consortium"/>
            <person name="Wilson R.K."/>
        </authorList>
    </citation>
    <scope>NUCLEOTIDE SEQUENCE [LARGE SCALE GENOMIC DNA]</scope>
    <source>
        <strain evidence="1">PB4641</strain>
    </source>
</reference>
<dbReference type="InParanoid" id="E3N301"/>
<sequence length="37" mass="4648">MFRSEFHSEIFFSEYSDRNFIPKFFFRNIPIGIPFRK</sequence>
<dbReference type="EMBL" id="DS268516">
    <property type="protein sequence ID" value="EFO84418.1"/>
    <property type="molecule type" value="Genomic_DNA"/>
</dbReference>
<accession>E3N301</accession>
<gene>
    <name evidence="1" type="ORF">CRE_19890</name>
</gene>
<dbReference type="HOGENOM" id="CLU_3351587_0_0_1"/>
<evidence type="ECO:0000313" key="2">
    <source>
        <dbReference type="Proteomes" id="UP000008281"/>
    </source>
</evidence>
<organism evidence="2">
    <name type="scientific">Caenorhabditis remanei</name>
    <name type="common">Caenorhabditis vulgaris</name>
    <dbReference type="NCBI Taxonomy" id="31234"/>
    <lineage>
        <taxon>Eukaryota</taxon>
        <taxon>Metazoa</taxon>
        <taxon>Ecdysozoa</taxon>
        <taxon>Nematoda</taxon>
        <taxon>Chromadorea</taxon>
        <taxon>Rhabditida</taxon>
        <taxon>Rhabditina</taxon>
        <taxon>Rhabditomorpha</taxon>
        <taxon>Rhabditoidea</taxon>
        <taxon>Rhabditidae</taxon>
        <taxon>Peloderinae</taxon>
        <taxon>Caenorhabditis</taxon>
    </lineage>
</organism>
<name>E3N301_CAERE</name>
<protein>
    <submittedName>
        <fullName evidence="1">Uncharacterized protein</fullName>
    </submittedName>
</protein>